<dbReference type="HAMAP" id="MF_03011">
    <property type="entry name" value="eIF3l"/>
    <property type="match status" value="1"/>
</dbReference>
<dbReference type="GO" id="GO:0001732">
    <property type="term" value="P:formation of cytoplasmic translation initiation complex"/>
    <property type="evidence" value="ECO:0007669"/>
    <property type="project" value="UniProtKB-UniRule"/>
</dbReference>
<accession>Q23T76</accession>
<dbReference type="PANTHER" id="PTHR13242">
    <property type="entry name" value="EUKARYOTIC TRANSLATION INITIATION FACTOR 3"/>
    <property type="match status" value="1"/>
</dbReference>
<evidence type="ECO:0000313" key="5">
    <source>
        <dbReference type="EMBL" id="EAR99830.2"/>
    </source>
</evidence>
<dbReference type="OrthoDB" id="292728at2759"/>
<dbReference type="Proteomes" id="UP000009168">
    <property type="component" value="Unassembled WGS sequence"/>
</dbReference>
<dbReference type="HOGENOM" id="CLU_029210_1_0_1"/>
<evidence type="ECO:0000256" key="4">
    <source>
        <dbReference type="HAMAP-Rule" id="MF_03011"/>
    </source>
</evidence>
<sequence length="553" mass="64449">MSTSKYQSILESNELPVNLDELPNFKIKVPSQDIFASYYSASSDSEVQMQVAVLFINELDKLIKEKNTDGLLVLYDVQFNKICSSVFKESAWPAPHEIELYQDKEIDIDIAYLYSELCYRHALARLQNSFDAELVCNSWENYNDIFDTVIHAQTEFPLPVPWIWDIIDEYIYQFYFACRWRYTIKPEDQGLKEILAKDSRDLTFWNLENINENFTSVIQKSQIFEKGVLTLKEATSTSHYFGFFTLVGQLRLNVLIGNYDAAIKSIENLDFDSLVIFSKAFPAYFNLFYYAGFAYLMTGRYKEAVKVLESVCLMMNKYKAFLTKSSQSENMMKQLEKAVCLFAISLVFYPNKASESTFWQFKDLGIKTSKQNSQNRNEKERIVDKFDKLQRYDIQTFNELFNYGCPKLIEPIQSLDSFKDITNKNTSDLIINAKEKLTKEFKVVQNLNNLATVMKLYSKINLQKAASIVNVSKDEFLNLLKQYEKRETSDLLKTPFEQTVLSRFFLPTPILKFDINGDNITINEVVPVKNYTEQYQKLNKKMTEIYSDVLSLL</sequence>
<comment type="subcellular location">
    <subcellularLocation>
        <location evidence="4">Cytoplasm</location>
    </subcellularLocation>
</comment>
<organism evidence="5 6">
    <name type="scientific">Tetrahymena thermophila (strain SB210)</name>
    <dbReference type="NCBI Taxonomy" id="312017"/>
    <lineage>
        <taxon>Eukaryota</taxon>
        <taxon>Sar</taxon>
        <taxon>Alveolata</taxon>
        <taxon>Ciliophora</taxon>
        <taxon>Intramacronucleata</taxon>
        <taxon>Oligohymenophorea</taxon>
        <taxon>Hymenostomatida</taxon>
        <taxon>Tetrahymenina</taxon>
        <taxon>Tetrahymenidae</taxon>
        <taxon>Tetrahymena</taxon>
    </lineage>
</organism>
<keyword evidence="1 4" id="KW-0963">Cytoplasm</keyword>
<dbReference type="RefSeq" id="XP_001020075.2">
    <property type="nucleotide sequence ID" value="XM_001020075.2"/>
</dbReference>
<dbReference type="GO" id="GO:0003743">
    <property type="term" value="F:translation initiation factor activity"/>
    <property type="evidence" value="ECO:0007669"/>
    <property type="project" value="UniProtKB-UniRule"/>
</dbReference>
<evidence type="ECO:0000256" key="2">
    <source>
        <dbReference type="ARBA" id="ARBA00022540"/>
    </source>
</evidence>
<dbReference type="InterPro" id="IPR019382">
    <property type="entry name" value="eIF3l"/>
</dbReference>
<dbReference type="GeneID" id="7840462"/>
<keyword evidence="6" id="KW-1185">Reference proteome</keyword>
<dbReference type="GO" id="GO:0033290">
    <property type="term" value="C:eukaryotic 48S preinitiation complex"/>
    <property type="evidence" value="ECO:0007669"/>
    <property type="project" value="UniProtKB-UniRule"/>
</dbReference>
<gene>
    <name evidence="5" type="ORF">TTHERM_00668060</name>
</gene>
<dbReference type="EMBL" id="GG662636">
    <property type="protein sequence ID" value="EAR99830.2"/>
    <property type="molecule type" value="Genomic_DNA"/>
</dbReference>
<dbReference type="eggNOG" id="KOG3677">
    <property type="taxonomic scope" value="Eukaryota"/>
</dbReference>
<dbReference type="FunCoup" id="Q23T76">
    <property type="interactions" value="621"/>
</dbReference>
<keyword evidence="3 4" id="KW-0648">Protein biosynthesis</keyword>
<name>Q23T76_TETTS</name>
<reference evidence="6" key="1">
    <citation type="journal article" date="2006" name="PLoS Biol.">
        <title>Macronuclear genome sequence of the ciliate Tetrahymena thermophila, a model eukaryote.</title>
        <authorList>
            <person name="Eisen J.A."/>
            <person name="Coyne R.S."/>
            <person name="Wu M."/>
            <person name="Wu D."/>
            <person name="Thiagarajan M."/>
            <person name="Wortman J.R."/>
            <person name="Badger J.H."/>
            <person name="Ren Q."/>
            <person name="Amedeo P."/>
            <person name="Jones K.M."/>
            <person name="Tallon L.J."/>
            <person name="Delcher A.L."/>
            <person name="Salzberg S.L."/>
            <person name="Silva J.C."/>
            <person name="Haas B.J."/>
            <person name="Majoros W.H."/>
            <person name="Farzad M."/>
            <person name="Carlton J.M."/>
            <person name="Smith R.K. Jr."/>
            <person name="Garg J."/>
            <person name="Pearlman R.E."/>
            <person name="Karrer K.M."/>
            <person name="Sun L."/>
            <person name="Manning G."/>
            <person name="Elde N.C."/>
            <person name="Turkewitz A.P."/>
            <person name="Asai D.J."/>
            <person name="Wilkes D.E."/>
            <person name="Wang Y."/>
            <person name="Cai H."/>
            <person name="Collins K."/>
            <person name="Stewart B.A."/>
            <person name="Lee S.R."/>
            <person name="Wilamowska K."/>
            <person name="Weinberg Z."/>
            <person name="Ruzzo W.L."/>
            <person name="Wloga D."/>
            <person name="Gaertig J."/>
            <person name="Frankel J."/>
            <person name="Tsao C.-C."/>
            <person name="Gorovsky M.A."/>
            <person name="Keeling P.J."/>
            <person name="Waller R.F."/>
            <person name="Patron N.J."/>
            <person name="Cherry J.M."/>
            <person name="Stover N.A."/>
            <person name="Krieger C.J."/>
            <person name="del Toro C."/>
            <person name="Ryder H.F."/>
            <person name="Williamson S.C."/>
            <person name="Barbeau R.A."/>
            <person name="Hamilton E.P."/>
            <person name="Orias E."/>
        </authorList>
    </citation>
    <scope>NUCLEOTIDE SEQUENCE [LARGE SCALE GENOMIC DNA]</scope>
    <source>
        <strain evidence="6">SB210</strain>
    </source>
</reference>
<comment type="similarity">
    <text evidence="4">Belongs to the eIF-3 subunit L family.</text>
</comment>
<dbReference type="PANTHER" id="PTHR13242:SF0">
    <property type="entry name" value="EUKARYOTIC TRANSLATION INITIATION FACTOR 3 SUBUNIT L"/>
    <property type="match status" value="1"/>
</dbReference>
<keyword evidence="2 4" id="KW-0396">Initiation factor</keyword>
<dbReference type="InterPro" id="IPR011990">
    <property type="entry name" value="TPR-like_helical_dom_sf"/>
</dbReference>
<dbReference type="GO" id="GO:0005852">
    <property type="term" value="C:eukaryotic translation initiation factor 3 complex"/>
    <property type="evidence" value="ECO:0007669"/>
    <property type="project" value="UniProtKB-UniRule"/>
</dbReference>
<dbReference type="SUPFAM" id="SSF48452">
    <property type="entry name" value="TPR-like"/>
    <property type="match status" value="1"/>
</dbReference>
<evidence type="ECO:0000256" key="3">
    <source>
        <dbReference type="ARBA" id="ARBA00022917"/>
    </source>
</evidence>
<dbReference type="GO" id="GO:0016282">
    <property type="term" value="C:eukaryotic 43S preinitiation complex"/>
    <property type="evidence" value="ECO:0007669"/>
    <property type="project" value="UniProtKB-UniRule"/>
</dbReference>
<dbReference type="InParanoid" id="Q23T76"/>
<evidence type="ECO:0000256" key="1">
    <source>
        <dbReference type="ARBA" id="ARBA00022490"/>
    </source>
</evidence>
<comment type="subunit">
    <text evidence="4">Component of the eukaryotic translation initiation factor 3 (eIF-3) complex.</text>
</comment>
<dbReference type="STRING" id="312017.Q23T76"/>
<evidence type="ECO:0000313" key="6">
    <source>
        <dbReference type="Proteomes" id="UP000009168"/>
    </source>
</evidence>
<dbReference type="Pfam" id="PF10255">
    <property type="entry name" value="Paf67"/>
    <property type="match status" value="1"/>
</dbReference>
<comment type="function">
    <text evidence="4">Component of the eukaryotic translation initiation factor 3 (eIF-3) complex, which is involved in protein synthesis of a specialized repertoire of mRNAs and, together with other initiation factors, stimulates binding of mRNA and methionyl-tRNAi to the 40S ribosome. The eIF-3 complex specifically targets and initiates translation of a subset of mRNAs involved in cell proliferation.</text>
</comment>
<dbReference type="KEGG" id="tet:TTHERM_00668060"/>
<protein>
    <recommendedName>
        <fullName evidence="4">Eukaryotic translation initiation factor 3 subunit L</fullName>
        <shortName evidence="4">eIF3l</shortName>
    </recommendedName>
</protein>
<proteinExistence type="inferred from homology"/>
<dbReference type="AlphaFoldDB" id="Q23T76"/>